<feature type="non-terminal residue" evidence="2">
    <location>
        <position position="1"/>
    </location>
</feature>
<dbReference type="AlphaFoldDB" id="Q6S955"/>
<reference evidence="2" key="1">
    <citation type="journal article" date="2004" name="J. Infect. Dis.">
        <title>Longitudinal assessment of Plasmodium falciparum var gene transcription in naturally infected asymptomatic children in Papua New Guinea.</title>
        <authorList>
            <person name="Kaestli M."/>
            <person name="Cortes A."/>
            <person name="Lagog M."/>
            <person name="Ott M."/>
            <person name="Beck H.P."/>
        </authorList>
    </citation>
    <scope>NUCLEOTIDE SEQUENCE</scope>
</reference>
<dbReference type="EMBL" id="AY462645">
    <property type="protein sequence ID" value="AAR88126.1"/>
    <property type="molecule type" value="mRNA"/>
</dbReference>
<dbReference type="Pfam" id="PF03011">
    <property type="entry name" value="PFEMP"/>
    <property type="match status" value="1"/>
</dbReference>
<dbReference type="Gene3D" id="1.20.58.830">
    <property type="match status" value="1"/>
</dbReference>
<protein>
    <submittedName>
        <fullName evidence="2">Erythrocyte membrane protein 1</fullName>
    </submittedName>
</protein>
<dbReference type="SUPFAM" id="SSF140924">
    <property type="entry name" value="Duffy binding domain-like"/>
    <property type="match status" value="1"/>
</dbReference>
<name>Q6S955_PLAFA</name>
<sequence>VADMLQDSIKWRDEHGNCINKDNDNTCKNKQCNSKCECFAKWVVKKKDEWSNIKNHFNTQGDIVQETGCDPGVTLAALLEEDELLKIIEGTYGKSKETEHIREMLQETGVANGVASASGVSGTCGANGKNSTIDKLL</sequence>
<feature type="non-terminal residue" evidence="2">
    <location>
        <position position="137"/>
    </location>
</feature>
<proteinExistence type="evidence at transcript level"/>
<accession>Q6S955</accession>
<dbReference type="InterPro" id="IPR004258">
    <property type="entry name" value="DBL"/>
</dbReference>
<feature type="domain" description="Duffy-binding-like" evidence="1">
    <location>
        <begin position="1"/>
        <end position="137"/>
    </location>
</feature>
<gene>
    <name evidence="2" type="primary">var</name>
</gene>
<organism evidence="2">
    <name type="scientific">Plasmodium falciparum</name>
    <name type="common">malaria parasite P. falciparum</name>
    <dbReference type="NCBI Taxonomy" id="5833"/>
    <lineage>
        <taxon>Eukaryota</taxon>
        <taxon>Sar</taxon>
        <taxon>Alveolata</taxon>
        <taxon>Apicomplexa</taxon>
        <taxon>Aconoidasida</taxon>
        <taxon>Haemosporida</taxon>
        <taxon>Plasmodiidae</taxon>
        <taxon>Plasmodium</taxon>
        <taxon>Plasmodium (Laverania)</taxon>
    </lineage>
</organism>
<evidence type="ECO:0000259" key="1">
    <source>
        <dbReference type="Pfam" id="PF03011"/>
    </source>
</evidence>
<evidence type="ECO:0000313" key="2">
    <source>
        <dbReference type="EMBL" id="AAR88126.1"/>
    </source>
</evidence>